<feature type="transmembrane region" description="Helical" evidence="1">
    <location>
        <begin position="59"/>
        <end position="78"/>
    </location>
</feature>
<dbReference type="GO" id="GO:0016787">
    <property type="term" value="F:hydrolase activity"/>
    <property type="evidence" value="ECO:0007669"/>
    <property type="project" value="UniProtKB-KW"/>
</dbReference>
<sequence length="342" mass="38370">MDTITQLALGGAVGEAVLGKKMGNKGPLWGAAIGIVPDLDVVVLPFVSQVEALAIHRGISHSLLFCAIAAPLFGWLLNRRYKEKNIGWGRWAWMVCLALLTHIGIDVCTTYGTQILQPFSNQLFSLNSIFIIDPFYTVPLIAGLITALFMQRDSLRRRWVNRAGLALSSLYLIAGLAIKTHVNDVFDQNLAAQGIRAEQQMTTPTPFNIFLWTGYAVEQDTIHTGLYSIFDNDTQIEFQSVDRQAHLLASYREQLPVERLLWFSQGYFVADGAEGNLLVHDLRFGRSDLWLTDQPAPYVWNYRLLFNGDSSKVTGFNRFEPNFARRAALFGQLIERVLGEDT</sequence>
<keyword evidence="3" id="KW-1185">Reference proteome</keyword>
<keyword evidence="1" id="KW-1133">Transmembrane helix</keyword>
<dbReference type="InterPro" id="IPR053170">
    <property type="entry name" value="Transcription_regulator"/>
</dbReference>
<dbReference type="EMBL" id="JAGGJA010000001">
    <property type="protein sequence ID" value="MCW9705607.1"/>
    <property type="molecule type" value="Genomic_DNA"/>
</dbReference>
<evidence type="ECO:0000313" key="2">
    <source>
        <dbReference type="EMBL" id="MCW9705607.1"/>
    </source>
</evidence>
<gene>
    <name evidence="2" type="ORF">J6I44_02010</name>
</gene>
<dbReference type="InterPro" id="IPR007404">
    <property type="entry name" value="YdjM-like"/>
</dbReference>
<dbReference type="RefSeq" id="WP_265764271.1">
    <property type="nucleotide sequence ID" value="NZ_JAGGJA010000001.1"/>
</dbReference>
<organism evidence="2 3">
    <name type="scientific">Fodinibius salsisoli</name>
    <dbReference type="NCBI Taxonomy" id="2820877"/>
    <lineage>
        <taxon>Bacteria</taxon>
        <taxon>Pseudomonadati</taxon>
        <taxon>Balneolota</taxon>
        <taxon>Balneolia</taxon>
        <taxon>Balneolales</taxon>
        <taxon>Balneolaceae</taxon>
        <taxon>Fodinibius</taxon>
    </lineage>
</organism>
<protein>
    <submittedName>
        <fullName evidence="2">Metal-dependent hydrolase</fullName>
    </submittedName>
</protein>
<dbReference type="PANTHER" id="PTHR40031">
    <property type="entry name" value="HYPOTHETICAL MEMBRANE SPANNING PROTEIN"/>
    <property type="match status" value="1"/>
</dbReference>
<dbReference type="Pfam" id="PF04307">
    <property type="entry name" value="YdjM"/>
    <property type="match status" value="1"/>
</dbReference>
<feature type="transmembrane region" description="Helical" evidence="1">
    <location>
        <begin position="124"/>
        <end position="147"/>
    </location>
</feature>
<keyword evidence="2" id="KW-0378">Hydrolase</keyword>
<proteinExistence type="predicted"/>
<dbReference type="PANTHER" id="PTHR40031:SF1">
    <property type="entry name" value="MEMBRANE-BOUND METAL-DEPENDENT HYDROLASE"/>
    <property type="match status" value="1"/>
</dbReference>
<keyword evidence="1" id="KW-0812">Transmembrane</keyword>
<feature type="transmembrane region" description="Helical" evidence="1">
    <location>
        <begin position="28"/>
        <end position="47"/>
    </location>
</feature>
<comment type="caution">
    <text evidence="2">The sequence shown here is derived from an EMBL/GenBank/DDBJ whole genome shotgun (WGS) entry which is preliminary data.</text>
</comment>
<keyword evidence="1" id="KW-0472">Membrane</keyword>
<feature type="transmembrane region" description="Helical" evidence="1">
    <location>
        <begin position="90"/>
        <end position="112"/>
    </location>
</feature>
<reference evidence="2 3" key="1">
    <citation type="submission" date="2021-03" db="EMBL/GenBank/DDBJ databases">
        <title>Aliifodinibius sp. nov., a new bacterium isolated from saline soil.</title>
        <authorList>
            <person name="Galisteo C."/>
            <person name="De La Haba R."/>
            <person name="Sanchez-Porro C."/>
            <person name="Ventosa A."/>
        </authorList>
    </citation>
    <scope>NUCLEOTIDE SEQUENCE [LARGE SCALE GENOMIC DNA]</scope>
    <source>
        <strain evidence="2 3">1BSP15-2V2</strain>
    </source>
</reference>
<dbReference type="Proteomes" id="UP001207918">
    <property type="component" value="Unassembled WGS sequence"/>
</dbReference>
<evidence type="ECO:0000313" key="3">
    <source>
        <dbReference type="Proteomes" id="UP001207918"/>
    </source>
</evidence>
<name>A0ABT3PI55_9BACT</name>
<feature type="transmembrane region" description="Helical" evidence="1">
    <location>
        <begin position="159"/>
        <end position="178"/>
    </location>
</feature>
<accession>A0ABT3PI55</accession>
<evidence type="ECO:0000256" key="1">
    <source>
        <dbReference type="SAM" id="Phobius"/>
    </source>
</evidence>